<keyword evidence="1 6" id="KW-0597">Phosphoprotein</keyword>
<evidence type="ECO:0000256" key="5">
    <source>
        <dbReference type="ARBA" id="ARBA00023163"/>
    </source>
</evidence>
<dbReference type="Proteomes" id="UP000217141">
    <property type="component" value="Chromosome I"/>
</dbReference>
<dbReference type="InterPro" id="IPR039420">
    <property type="entry name" value="WalR-like"/>
</dbReference>
<dbReference type="Gene3D" id="1.10.10.10">
    <property type="entry name" value="Winged helix-like DNA-binding domain superfamily/Winged helix DNA-binding domain"/>
    <property type="match status" value="1"/>
</dbReference>
<gene>
    <name evidence="10" type="ORF">CJD35_12415</name>
</gene>
<dbReference type="PANTHER" id="PTHR48111">
    <property type="entry name" value="REGULATOR OF RPOS"/>
    <property type="match status" value="1"/>
</dbReference>
<dbReference type="InterPro" id="IPR001789">
    <property type="entry name" value="Sig_transdc_resp-reg_receiver"/>
</dbReference>
<dbReference type="Gene3D" id="3.40.50.2300">
    <property type="match status" value="1"/>
</dbReference>
<dbReference type="InterPro" id="IPR001867">
    <property type="entry name" value="OmpR/PhoB-type_DNA-bd"/>
</dbReference>
<evidence type="ECO:0000256" key="1">
    <source>
        <dbReference type="ARBA" id="ARBA00022553"/>
    </source>
</evidence>
<feature type="domain" description="OmpR/PhoB-type" evidence="9">
    <location>
        <begin position="134"/>
        <end position="232"/>
    </location>
</feature>
<dbReference type="Pfam" id="PF00486">
    <property type="entry name" value="Trans_reg_C"/>
    <property type="match status" value="1"/>
</dbReference>
<dbReference type="InterPro" id="IPR011006">
    <property type="entry name" value="CheY-like_superfamily"/>
</dbReference>
<sequence>MRVAEAPGAGLRILLVEDDPGIGRFVHRGLTAEGYAVEWQTLGRRAQSRLASGQFHAAILDLGLPDADGADLCREARARGNDLPICMLTARAELEDRLDGFRCGADDYLTKPFSFEELLARLNVMIRRSAAQSRDRIVLDELVVDLRSRSARVGEALLPLSRREFDLLHCLARQAGQVVTRGQILDEVWGQDAEITENAVDVYVGYLRRYLSHHERAPELSTVRGVGFLLRHQTKA</sequence>
<dbReference type="GO" id="GO:0032993">
    <property type="term" value="C:protein-DNA complex"/>
    <property type="evidence" value="ECO:0007669"/>
    <property type="project" value="TreeGrafter"/>
</dbReference>
<dbReference type="Pfam" id="PF00072">
    <property type="entry name" value="Response_reg"/>
    <property type="match status" value="1"/>
</dbReference>
<feature type="modified residue" description="4-aspartylphosphate" evidence="6">
    <location>
        <position position="61"/>
    </location>
</feature>
<evidence type="ECO:0000259" key="9">
    <source>
        <dbReference type="PROSITE" id="PS51755"/>
    </source>
</evidence>
<evidence type="ECO:0000256" key="4">
    <source>
        <dbReference type="ARBA" id="ARBA00023125"/>
    </source>
</evidence>
<name>A0A249MUV3_SPHXE</name>
<dbReference type="Gene3D" id="6.10.250.690">
    <property type="match status" value="1"/>
</dbReference>
<protein>
    <submittedName>
        <fullName evidence="10">DNA-binding response regulator</fullName>
    </submittedName>
</protein>
<reference evidence="10 11" key="1">
    <citation type="submission" date="2017-08" db="EMBL/GenBank/DDBJ databases">
        <title>Whole Genome Sequence of Sphingobium hydrophobicum C1: Insights into Adaption to the Electronic-waste Contaminated Sediment.</title>
        <authorList>
            <person name="Song D."/>
            <person name="Chen X."/>
            <person name="Xu M."/>
        </authorList>
    </citation>
    <scope>NUCLEOTIDE SEQUENCE [LARGE SCALE GENOMIC DNA]</scope>
    <source>
        <strain evidence="10 11">C1</strain>
    </source>
</reference>
<dbReference type="GO" id="GO:0000156">
    <property type="term" value="F:phosphorelay response regulator activity"/>
    <property type="evidence" value="ECO:0007669"/>
    <property type="project" value="TreeGrafter"/>
</dbReference>
<dbReference type="InterPro" id="IPR036388">
    <property type="entry name" value="WH-like_DNA-bd_sf"/>
</dbReference>
<feature type="DNA-binding region" description="OmpR/PhoB-type" evidence="7">
    <location>
        <begin position="134"/>
        <end position="232"/>
    </location>
</feature>
<organism evidence="10 11">
    <name type="scientific">Sphingobium xenophagum</name>
    <dbReference type="NCBI Taxonomy" id="121428"/>
    <lineage>
        <taxon>Bacteria</taxon>
        <taxon>Pseudomonadati</taxon>
        <taxon>Pseudomonadota</taxon>
        <taxon>Alphaproteobacteria</taxon>
        <taxon>Sphingomonadales</taxon>
        <taxon>Sphingomonadaceae</taxon>
        <taxon>Sphingobium</taxon>
    </lineage>
</organism>
<keyword evidence="3" id="KW-0805">Transcription regulation</keyword>
<evidence type="ECO:0000256" key="3">
    <source>
        <dbReference type="ARBA" id="ARBA00023015"/>
    </source>
</evidence>
<feature type="domain" description="Response regulatory" evidence="8">
    <location>
        <begin position="12"/>
        <end position="126"/>
    </location>
</feature>
<dbReference type="PROSITE" id="PS51755">
    <property type="entry name" value="OMPR_PHOB"/>
    <property type="match status" value="1"/>
</dbReference>
<dbReference type="EMBL" id="CP022745">
    <property type="protein sequence ID" value="ASY45153.1"/>
    <property type="molecule type" value="Genomic_DNA"/>
</dbReference>
<dbReference type="PANTHER" id="PTHR48111:SF1">
    <property type="entry name" value="TWO-COMPONENT RESPONSE REGULATOR ORR33"/>
    <property type="match status" value="1"/>
</dbReference>
<keyword evidence="4 7" id="KW-0238">DNA-binding</keyword>
<dbReference type="SMART" id="SM00862">
    <property type="entry name" value="Trans_reg_C"/>
    <property type="match status" value="1"/>
</dbReference>
<dbReference type="KEGG" id="shyd:CJD35_12415"/>
<evidence type="ECO:0000313" key="11">
    <source>
        <dbReference type="Proteomes" id="UP000217141"/>
    </source>
</evidence>
<dbReference type="GO" id="GO:0000976">
    <property type="term" value="F:transcription cis-regulatory region binding"/>
    <property type="evidence" value="ECO:0007669"/>
    <property type="project" value="TreeGrafter"/>
</dbReference>
<dbReference type="GO" id="GO:0006355">
    <property type="term" value="P:regulation of DNA-templated transcription"/>
    <property type="evidence" value="ECO:0007669"/>
    <property type="project" value="InterPro"/>
</dbReference>
<dbReference type="PROSITE" id="PS50110">
    <property type="entry name" value="RESPONSE_REGULATORY"/>
    <property type="match status" value="1"/>
</dbReference>
<evidence type="ECO:0000256" key="7">
    <source>
        <dbReference type="PROSITE-ProRule" id="PRU01091"/>
    </source>
</evidence>
<dbReference type="CDD" id="cd17624">
    <property type="entry name" value="REC_OmpR_PmrA-like"/>
    <property type="match status" value="1"/>
</dbReference>
<dbReference type="GO" id="GO:0005829">
    <property type="term" value="C:cytosol"/>
    <property type="evidence" value="ECO:0007669"/>
    <property type="project" value="TreeGrafter"/>
</dbReference>
<dbReference type="SUPFAM" id="SSF52172">
    <property type="entry name" value="CheY-like"/>
    <property type="match status" value="1"/>
</dbReference>
<dbReference type="SMART" id="SM00448">
    <property type="entry name" value="REC"/>
    <property type="match status" value="1"/>
</dbReference>
<accession>A0A249MUV3</accession>
<keyword evidence="2" id="KW-0902">Two-component regulatory system</keyword>
<evidence type="ECO:0000256" key="6">
    <source>
        <dbReference type="PROSITE-ProRule" id="PRU00169"/>
    </source>
</evidence>
<evidence type="ECO:0000313" key="10">
    <source>
        <dbReference type="EMBL" id="ASY45153.1"/>
    </source>
</evidence>
<dbReference type="AlphaFoldDB" id="A0A249MUV3"/>
<dbReference type="CDD" id="cd00383">
    <property type="entry name" value="trans_reg_C"/>
    <property type="match status" value="1"/>
</dbReference>
<proteinExistence type="predicted"/>
<keyword evidence="5" id="KW-0804">Transcription</keyword>
<evidence type="ECO:0000259" key="8">
    <source>
        <dbReference type="PROSITE" id="PS50110"/>
    </source>
</evidence>
<dbReference type="RefSeq" id="WP_026002450.1">
    <property type="nucleotide sequence ID" value="NZ_CP022745.1"/>
</dbReference>
<evidence type="ECO:0000256" key="2">
    <source>
        <dbReference type="ARBA" id="ARBA00023012"/>
    </source>
</evidence>